<accession>A0A9D1PW10</accession>
<dbReference type="InterPro" id="IPR022073">
    <property type="entry name" value="T4BSS_DotH_IcmK"/>
</dbReference>
<reference evidence="3" key="1">
    <citation type="journal article" date="2021" name="PeerJ">
        <title>Extensive microbial diversity within the chicken gut microbiome revealed by metagenomics and culture.</title>
        <authorList>
            <person name="Gilroy R."/>
            <person name="Ravi A."/>
            <person name="Getino M."/>
            <person name="Pursley I."/>
            <person name="Horton D.L."/>
            <person name="Alikhan N.F."/>
            <person name="Baker D."/>
            <person name="Gharbi K."/>
            <person name="Hall N."/>
            <person name="Watson M."/>
            <person name="Adriaenssens E.M."/>
            <person name="Foster-Nyarko E."/>
            <person name="Jarju S."/>
            <person name="Secka A."/>
            <person name="Antonio M."/>
            <person name="Oren A."/>
            <person name="Chaudhuri R.R."/>
            <person name="La Ragione R."/>
            <person name="Hildebrand F."/>
            <person name="Pallen M.J."/>
        </authorList>
    </citation>
    <scope>NUCLEOTIDE SEQUENCE</scope>
    <source>
        <strain evidence="3">ChiHecec2B26-446</strain>
    </source>
</reference>
<keyword evidence="2" id="KW-1133">Transmembrane helix</keyword>
<evidence type="ECO:0000256" key="2">
    <source>
        <dbReference type="SAM" id="Phobius"/>
    </source>
</evidence>
<feature type="region of interest" description="Disordered" evidence="1">
    <location>
        <begin position="1"/>
        <end position="24"/>
    </location>
</feature>
<dbReference type="Proteomes" id="UP000886752">
    <property type="component" value="Unassembled WGS sequence"/>
</dbReference>
<feature type="compositionally biased region" description="Low complexity" evidence="1">
    <location>
        <begin position="91"/>
        <end position="109"/>
    </location>
</feature>
<dbReference type="AlphaFoldDB" id="A0A9D1PW10"/>
<comment type="caution">
    <text evidence="3">The sequence shown here is derived from an EMBL/GenBank/DDBJ whole genome shotgun (WGS) entry which is preliminary data.</text>
</comment>
<name>A0A9D1PW10_9BACT</name>
<proteinExistence type="predicted"/>
<feature type="transmembrane region" description="Helical" evidence="2">
    <location>
        <begin position="30"/>
        <end position="53"/>
    </location>
</feature>
<evidence type="ECO:0000256" key="1">
    <source>
        <dbReference type="SAM" id="MobiDB-lite"/>
    </source>
</evidence>
<dbReference type="Pfam" id="PF12293">
    <property type="entry name" value="T4BSS_DotH_IcmK"/>
    <property type="match status" value="1"/>
</dbReference>
<sequence>MPGKPGPAEQPEGSLTPRNRGQTGRRITPFLLPVLVFRLLVGAWILCLVVLAGSEALAAQDRSALVPEDPAPVPAQGAQKDPGSLQLQDEATGTAARTQGTARVPAGADADAREAAKAAGKKAEALRHQQHEEAFARSLEDLLPLGPDEVRTYLDQKERLDNAALPDPARMRTHTRTLSGSVQDEPPVIHLTAGYSSTLLFQDVTGAPWPVLAAILGNARAYAVSQPRVEAAAAGENRGKGAEAEQGERNVHSHIVNLAPLRDHASSNLVLTLEGAEYPVVLHLVTGSGRREGRLNDALTIFRVQKEGPGARTPVLGPEQEPVSEELLAFVHGVPPKGAVRLRTRPADPGVQVWAYEGSLYVRSIYQAVWPAWERSAACEDVHLYVMPVTASIVVSKNGRRLSLVCQRPGP</sequence>
<dbReference type="EMBL" id="DXHV01000055">
    <property type="protein sequence ID" value="HIW00609.1"/>
    <property type="molecule type" value="Genomic_DNA"/>
</dbReference>
<organism evidence="3 4">
    <name type="scientific">Candidatus Desulfovibrio intestinipullorum</name>
    <dbReference type="NCBI Taxonomy" id="2838536"/>
    <lineage>
        <taxon>Bacteria</taxon>
        <taxon>Pseudomonadati</taxon>
        <taxon>Thermodesulfobacteriota</taxon>
        <taxon>Desulfovibrionia</taxon>
        <taxon>Desulfovibrionales</taxon>
        <taxon>Desulfovibrionaceae</taxon>
        <taxon>Desulfovibrio</taxon>
    </lineage>
</organism>
<protein>
    <submittedName>
        <fullName evidence="3">DotH/IcmK family type IV secretion protein</fullName>
    </submittedName>
</protein>
<gene>
    <name evidence="3" type="ORF">H9894_05395</name>
</gene>
<evidence type="ECO:0000313" key="4">
    <source>
        <dbReference type="Proteomes" id="UP000886752"/>
    </source>
</evidence>
<feature type="region of interest" description="Disordered" evidence="1">
    <location>
        <begin position="68"/>
        <end position="110"/>
    </location>
</feature>
<keyword evidence="2" id="KW-0472">Membrane</keyword>
<keyword evidence="2" id="KW-0812">Transmembrane</keyword>
<evidence type="ECO:0000313" key="3">
    <source>
        <dbReference type="EMBL" id="HIW00609.1"/>
    </source>
</evidence>
<reference evidence="3" key="2">
    <citation type="submission" date="2021-04" db="EMBL/GenBank/DDBJ databases">
        <authorList>
            <person name="Gilroy R."/>
        </authorList>
    </citation>
    <scope>NUCLEOTIDE SEQUENCE</scope>
    <source>
        <strain evidence="3">ChiHecec2B26-446</strain>
    </source>
</reference>